<comment type="subcellular location">
    <subcellularLocation>
        <location evidence="1">Membrane</location>
        <topology evidence="1">Multi-pass membrane protein</topology>
    </subcellularLocation>
</comment>
<dbReference type="STRING" id="1448308.A0A2T2PBR1"/>
<dbReference type="EMBL" id="KZ678128">
    <property type="protein sequence ID" value="PSN75085.1"/>
    <property type="molecule type" value="Genomic_DNA"/>
</dbReference>
<dbReference type="AlphaFoldDB" id="A0A2T2PBR1"/>
<feature type="transmembrane region" description="Helical" evidence="7">
    <location>
        <begin position="98"/>
        <end position="119"/>
    </location>
</feature>
<feature type="transmembrane region" description="Helical" evidence="7">
    <location>
        <begin position="208"/>
        <end position="234"/>
    </location>
</feature>
<dbReference type="Proteomes" id="UP000240883">
    <property type="component" value="Unassembled WGS sequence"/>
</dbReference>
<evidence type="ECO:0000256" key="4">
    <source>
        <dbReference type="ARBA" id="ARBA00023136"/>
    </source>
</evidence>
<dbReference type="PANTHER" id="PTHR33048:SF47">
    <property type="entry name" value="INTEGRAL MEMBRANE PROTEIN-RELATED"/>
    <property type="match status" value="1"/>
</dbReference>
<evidence type="ECO:0000256" key="3">
    <source>
        <dbReference type="ARBA" id="ARBA00022989"/>
    </source>
</evidence>
<feature type="transmembrane region" description="Helical" evidence="7">
    <location>
        <begin position="131"/>
        <end position="154"/>
    </location>
</feature>
<name>A0A2T2PBR1_CORCC</name>
<accession>A0A2T2PBR1</accession>
<evidence type="ECO:0000256" key="2">
    <source>
        <dbReference type="ARBA" id="ARBA00022692"/>
    </source>
</evidence>
<dbReference type="Pfam" id="PF20684">
    <property type="entry name" value="Fung_rhodopsin"/>
    <property type="match status" value="1"/>
</dbReference>
<evidence type="ECO:0000259" key="8">
    <source>
        <dbReference type="Pfam" id="PF20684"/>
    </source>
</evidence>
<evidence type="ECO:0000256" key="6">
    <source>
        <dbReference type="SAM" id="MobiDB-lite"/>
    </source>
</evidence>
<gene>
    <name evidence="9" type="ORF">BS50DRAFT_671333</name>
</gene>
<dbReference type="InterPro" id="IPR049326">
    <property type="entry name" value="Rhodopsin_dom_fungi"/>
</dbReference>
<dbReference type="InterPro" id="IPR052337">
    <property type="entry name" value="SAT4-like"/>
</dbReference>
<feature type="region of interest" description="Disordered" evidence="6">
    <location>
        <begin position="294"/>
        <end position="373"/>
    </location>
</feature>
<keyword evidence="10" id="KW-1185">Reference proteome</keyword>
<evidence type="ECO:0000313" key="9">
    <source>
        <dbReference type="EMBL" id="PSN75085.1"/>
    </source>
</evidence>
<feature type="transmembrane region" description="Helical" evidence="7">
    <location>
        <begin position="42"/>
        <end position="65"/>
    </location>
</feature>
<feature type="compositionally biased region" description="Basic and acidic residues" evidence="6">
    <location>
        <begin position="361"/>
        <end position="373"/>
    </location>
</feature>
<keyword evidence="3 7" id="KW-1133">Transmembrane helix</keyword>
<feature type="transmembrane region" description="Helical" evidence="7">
    <location>
        <begin position="12"/>
        <end position="30"/>
    </location>
</feature>
<comment type="similarity">
    <text evidence="5">Belongs to the SAT4 family.</text>
</comment>
<dbReference type="PANTHER" id="PTHR33048">
    <property type="entry name" value="PTH11-LIKE INTEGRAL MEMBRANE PROTEIN (AFU_ORTHOLOGUE AFUA_5G11245)"/>
    <property type="match status" value="1"/>
</dbReference>
<dbReference type="OrthoDB" id="5391602at2759"/>
<feature type="compositionally biased region" description="Polar residues" evidence="6">
    <location>
        <begin position="305"/>
        <end position="317"/>
    </location>
</feature>
<proteinExistence type="inferred from homology"/>
<evidence type="ECO:0000256" key="7">
    <source>
        <dbReference type="SAM" id="Phobius"/>
    </source>
</evidence>
<reference evidence="9 10" key="1">
    <citation type="journal article" date="2018" name="Front. Microbiol.">
        <title>Genome-Wide Analysis of Corynespora cassiicola Leaf Fall Disease Putative Effectors.</title>
        <authorList>
            <person name="Lopez D."/>
            <person name="Ribeiro S."/>
            <person name="Label P."/>
            <person name="Fumanal B."/>
            <person name="Venisse J.S."/>
            <person name="Kohler A."/>
            <person name="de Oliveira R.R."/>
            <person name="Labutti K."/>
            <person name="Lipzen A."/>
            <person name="Lail K."/>
            <person name="Bauer D."/>
            <person name="Ohm R.A."/>
            <person name="Barry K.W."/>
            <person name="Spatafora J."/>
            <person name="Grigoriev I.V."/>
            <person name="Martin F.M."/>
            <person name="Pujade-Renaud V."/>
        </authorList>
    </citation>
    <scope>NUCLEOTIDE SEQUENCE [LARGE SCALE GENOMIC DNA]</scope>
    <source>
        <strain evidence="9 10">Philippines</strain>
    </source>
</reference>
<evidence type="ECO:0000256" key="1">
    <source>
        <dbReference type="ARBA" id="ARBA00004141"/>
    </source>
</evidence>
<keyword evidence="4 7" id="KW-0472">Membrane</keyword>
<feature type="transmembrane region" description="Helical" evidence="7">
    <location>
        <begin position="174"/>
        <end position="196"/>
    </location>
</feature>
<protein>
    <recommendedName>
        <fullName evidence="8">Rhodopsin domain-containing protein</fullName>
    </recommendedName>
</protein>
<keyword evidence="2 7" id="KW-0812">Transmembrane</keyword>
<evidence type="ECO:0000313" key="10">
    <source>
        <dbReference type="Proteomes" id="UP000240883"/>
    </source>
</evidence>
<feature type="domain" description="Rhodopsin" evidence="8">
    <location>
        <begin position="26"/>
        <end position="275"/>
    </location>
</feature>
<sequence length="373" mass="40863">MTGPPAKTPIALGVTFPLLATIAVGARFWARKKKGMARRIDDWMLIPSLILSIGNAISMILAAVLGDMGKLKPLDENGFPPLDESFETFYKCIFANNLLTTAAMAVTRHTILLFYGRIFRGRAFAISKWTLYILNGIWGIAYFFVFVFTCDPISDKWELPNGSKERDCLPVSTAQSHAVSSVLLDMAVLLVPWPPIMRLSMSKREKAAVLGIFGLGFVVVVVAIGKAVEFYVVVGELARSHQIQYILAPTMYWTIPETCIAVVGACLPTLRPIFHGWSPESVIGSVRSALSLGSLSSNHRKDGSPTKTSSQPTSHAGTDSVRGLRDSQEYDIPPLPPFASKSSHKEPNEIHVESQVIVSSDPRDPDHGLREEP</sequence>
<evidence type="ECO:0000256" key="5">
    <source>
        <dbReference type="ARBA" id="ARBA00038359"/>
    </source>
</evidence>
<organism evidence="9 10">
    <name type="scientific">Corynespora cassiicola Philippines</name>
    <dbReference type="NCBI Taxonomy" id="1448308"/>
    <lineage>
        <taxon>Eukaryota</taxon>
        <taxon>Fungi</taxon>
        <taxon>Dikarya</taxon>
        <taxon>Ascomycota</taxon>
        <taxon>Pezizomycotina</taxon>
        <taxon>Dothideomycetes</taxon>
        <taxon>Pleosporomycetidae</taxon>
        <taxon>Pleosporales</taxon>
        <taxon>Corynesporascaceae</taxon>
        <taxon>Corynespora</taxon>
    </lineage>
</organism>
<dbReference type="GO" id="GO:0016020">
    <property type="term" value="C:membrane"/>
    <property type="evidence" value="ECO:0007669"/>
    <property type="project" value="UniProtKB-SubCell"/>
</dbReference>
<feature type="compositionally biased region" description="Basic and acidic residues" evidence="6">
    <location>
        <begin position="343"/>
        <end position="352"/>
    </location>
</feature>